<dbReference type="GO" id="GO:0032259">
    <property type="term" value="P:methylation"/>
    <property type="evidence" value="ECO:0007669"/>
    <property type="project" value="UniProtKB-KW"/>
</dbReference>
<dbReference type="Proteomes" id="UP001596024">
    <property type="component" value="Unassembled WGS sequence"/>
</dbReference>
<evidence type="ECO:0000259" key="7">
    <source>
        <dbReference type="Pfam" id="PF20466"/>
    </source>
</evidence>
<dbReference type="SUPFAM" id="SSF53335">
    <property type="entry name" value="S-adenosyl-L-methionine-dependent methyltransferases"/>
    <property type="match status" value="1"/>
</dbReference>
<evidence type="ECO:0000256" key="2">
    <source>
        <dbReference type="ARBA" id="ARBA00022603"/>
    </source>
</evidence>
<dbReference type="Gene3D" id="3.40.50.150">
    <property type="entry name" value="Vaccinia Virus protein VP39"/>
    <property type="match status" value="1"/>
</dbReference>
<dbReference type="Pfam" id="PF20464">
    <property type="entry name" value="MmeI_N"/>
    <property type="match status" value="1"/>
</dbReference>
<keyword evidence="2 10" id="KW-0489">Methyltransferase</keyword>
<evidence type="ECO:0000256" key="4">
    <source>
        <dbReference type="ARBA" id="ARBA00047942"/>
    </source>
</evidence>
<sequence>MRLQFNEVRARAAEFAREWKDAHYEKGETQSFYNEFFESFGIRRRRVASFEERVKLLNNKSGFIDLFWPGTLLVEQKSAGRSLEAAYKQALDYCDGLKPEQFPRYILLSDFQTFELYDLETREHTAFALADLPSHVEKFGFIMGVEKRSFKDQDPVNIVAAELLGKLHDSLKANGYEGHDLEQFLVRLLFCLFADDTGIFQRGIFEDLIRDFTREDGSNVGGFINEAFEVLNTPEDRRQANISAELNQLPYVNGELFAERLPTPYFTAAMREELITLCEFSWEKISPAIFGSLFQSVMDGAERRKAGAHYTTEKNIMKVIGPLFLDDLRSQFEHLKGLKREREKRLRAFHDRLASLHFLDPACGCGNFLVIAYRELRQLELEVLLALAAEERDAEGQLQRKLDVTGLSRVDVDQFAGIELFEFPARIAETAMWMMDHIMNNALSQAFGQVYARIPLKKSPVIRHGDALEVDWADVLPPDQCDYVLGNPPFIGAKYQSAEQRQQVRALAGLGGSGGTLDYVCAWFIKAGAYVNAGGKRAHIGFVSTNSITQGEQVAQLWPILFDRYRLEISFAHRTFAWGSDAAGKAHVHVVIIGLAPRGAEPAEKRLFSYDHVNGEPLESRHGALSPYLFDAGGLADPHTVVEESSTSLSGMPKVIIGSKPIDGGHYIFDEAGRDTFLRNEPGAARFMRPFVGAEEFINGRKRWILSLHTASPSELKAMPQVMERIALVRETRLASKSLPTQKLADTPTLYHVNVIPDRPFLVLPEVSSERRHYAPIGWLEPPVIPSNLVRVIADATLAHFAVLTSAMHMAWLREVGGRLESRYRYSIGIVYNTFPWPDLSDKARAQLEASGQAILDARAAFPDATLADLYDPVTMPPALRKAHRDNDRAVDRLYRREAFGSDRERVEHLFMLYERLKNPVIAATKDKPKRRRRKAG</sequence>
<dbReference type="InterPro" id="IPR002052">
    <property type="entry name" value="DNA_methylase_N6_adenine_CS"/>
</dbReference>
<dbReference type="InterPro" id="IPR046820">
    <property type="entry name" value="MmeI_TRD"/>
</dbReference>
<protein>
    <recommendedName>
        <fullName evidence="1">site-specific DNA-methyltransferase (adenine-specific)</fullName>
        <ecNumber evidence="1">2.1.1.72</ecNumber>
    </recommendedName>
</protein>
<evidence type="ECO:0000256" key="1">
    <source>
        <dbReference type="ARBA" id="ARBA00011900"/>
    </source>
</evidence>
<dbReference type="InterPro" id="IPR046817">
    <property type="entry name" value="MmeI_N"/>
</dbReference>
<reference evidence="11" key="1">
    <citation type="journal article" date="2019" name="Int. J. Syst. Evol. Microbiol.">
        <title>The Global Catalogue of Microorganisms (GCM) 10K type strain sequencing project: providing services to taxonomists for standard genome sequencing and annotation.</title>
        <authorList>
            <consortium name="The Broad Institute Genomics Platform"/>
            <consortium name="The Broad Institute Genome Sequencing Center for Infectious Disease"/>
            <person name="Wu L."/>
            <person name="Ma J."/>
        </authorList>
    </citation>
    <scope>NUCLEOTIDE SEQUENCE [LARGE SCALE GENOMIC DNA]</scope>
    <source>
        <strain evidence="11">CCUG 62981</strain>
    </source>
</reference>
<name>A0ABV9NAE3_9PROT</name>
<dbReference type="InterPro" id="IPR050953">
    <property type="entry name" value="N4_N6_ade-DNA_methylase"/>
</dbReference>
<feature type="domain" description="MmeI-like target recognition" evidence="7">
    <location>
        <begin position="638"/>
        <end position="840"/>
    </location>
</feature>
<keyword evidence="3" id="KW-0808">Transferase</keyword>
<evidence type="ECO:0000313" key="11">
    <source>
        <dbReference type="Proteomes" id="UP001596024"/>
    </source>
</evidence>
<dbReference type="Pfam" id="PF20465">
    <property type="entry name" value="MmeI_hel"/>
    <property type="match status" value="1"/>
</dbReference>
<feature type="domain" description="MmeI-like helicase spacer" evidence="6">
    <location>
        <begin position="179"/>
        <end position="257"/>
    </location>
</feature>
<evidence type="ECO:0000259" key="6">
    <source>
        <dbReference type="Pfam" id="PF20465"/>
    </source>
</evidence>
<dbReference type="PROSITE" id="PS00092">
    <property type="entry name" value="N6_MTASE"/>
    <property type="match status" value="1"/>
</dbReference>
<organism evidence="10 11">
    <name type="scientific">Glycocaulis abyssi</name>
    <dbReference type="NCBI Taxonomy" id="1433403"/>
    <lineage>
        <taxon>Bacteria</taxon>
        <taxon>Pseudomonadati</taxon>
        <taxon>Pseudomonadota</taxon>
        <taxon>Alphaproteobacteria</taxon>
        <taxon>Maricaulales</taxon>
        <taxon>Maricaulaceae</taxon>
        <taxon>Glycocaulis</taxon>
    </lineage>
</organism>
<dbReference type="RefSeq" id="WP_371392528.1">
    <property type="nucleotide sequence ID" value="NZ_CP163421.1"/>
</dbReference>
<dbReference type="InterPro" id="IPR046819">
    <property type="entry name" value="MmeI_hel"/>
</dbReference>
<dbReference type="Pfam" id="PF20467">
    <property type="entry name" value="MmeI_C"/>
    <property type="match status" value="1"/>
</dbReference>
<dbReference type="InterPro" id="IPR029063">
    <property type="entry name" value="SAM-dependent_MTases_sf"/>
</dbReference>
<comment type="catalytic activity">
    <reaction evidence="4">
        <text>a 2'-deoxyadenosine in DNA + S-adenosyl-L-methionine = an N(6)-methyl-2'-deoxyadenosine in DNA + S-adenosyl-L-homocysteine + H(+)</text>
        <dbReference type="Rhea" id="RHEA:15197"/>
        <dbReference type="Rhea" id="RHEA-COMP:12418"/>
        <dbReference type="Rhea" id="RHEA-COMP:12419"/>
        <dbReference type="ChEBI" id="CHEBI:15378"/>
        <dbReference type="ChEBI" id="CHEBI:57856"/>
        <dbReference type="ChEBI" id="CHEBI:59789"/>
        <dbReference type="ChEBI" id="CHEBI:90615"/>
        <dbReference type="ChEBI" id="CHEBI:90616"/>
        <dbReference type="EC" id="2.1.1.72"/>
    </reaction>
</comment>
<dbReference type="PRINTS" id="PR00507">
    <property type="entry name" value="N12N6MTFRASE"/>
</dbReference>
<comment type="caution">
    <text evidence="10">The sequence shown here is derived from an EMBL/GenBank/DDBJ whole genome shotgun (WGS) entry which is preliminary data.</text>
</comment>
<dbReference type="GO" id="GO:0008168">
    <property type="term" value="F:methyltransferase activity"/>
    <property type="evidence" value="ECO:0007669"/>
    <property type="project" value="UniProtKB-KW"/>
</dbReference>
<dbReference type="EMBL" id="JBHSGQ010000003">
    <property type="protein sequence ID" value="MFC4725277.1"/>
    <property type="molecule type" value="Genomic_DNA"/>
</dbReference>
<evidence type="ECO:0000259" key="8">
    <source>
        <dbReference type="Pfam" id="PF20467"/>
    </source>
</evidence>
<feature type="domain" description="MmeI-like DNA-methyltransferase" evidence="9">
    <location>
        <begin position="341"/>
        <end position="608"/>
    </location>
</feature>
<dbReference type="Pfam" id="PF20466">
    <property type="entry name" value="MmeI_TRD"/>
    <property type="match status" value="1"/>
</dbReference>
<evidence type="ECO:0000313" key="10">
    <source>
        <dbReference type="EMBL" id="MFC4725277.1"/>
    </source>
</evidence>
<dbReference type="PANTHER" id="PTHR33841">
    <property type="entry name" value="DNA METHYLTRANSFERASE YEEA-RELATED"/>
    <property type="match status" value="1"/>
</dbReference>
<keyword evidence="11" id="KW-1185">Reference proteome</keyword>
<proteinExistence type="predicted"/>
<dbReference type="InterPro" id="IPR046816">
    <property type="entry name" value="MmeI_Mtase"/>
</dbReference>
<feature type="domain" description="MmeI-like N-terminal" evidence="5">
    <location>
        <begin position="11"/>
        <end position="173"/>
    </location>
</feature>
<evidence type="ECO:0000259" key="5">
    <source>
        <dbReference type="Pfam" id="PF20464"/>
    </source>
</evidence>
<dbReference type="PANTHER" id="PTHR33841:SF1">
    <property type="entry name" value="DNA METHYLTRANSFERASE A"/>
    <property type="match status" value="1"/>
</dbReference>
<evidence type="ECO:0000256" key="3">
    <source>
        <dbReference type="ARBA" id="ARBA00022679"/>
    </source>
</evidence>
<feature type="domain" description="MmeI-like C-terminal" evidence="8">
    <location>
        <begin position="841"/>
        <end position="919"/>
    </location>
</feature>
<evidence type="ECO:0000259" key="9">
    <source>
        <dbReference type="Pfam" id="PF20473"/>
    </source>
</evidence>
<dbReference type="InterPro" id="IPR046818">
    <property type="entry name" value="MmeI_C"/>
</dbReference>
<dbReference type="Pfam" id="PF20473">
    <property type="entry name" value="MmeI_Mtase"/>
    <property type="match status" value="1"/>
</dbReference>
<gene>
    <name evidence="10" type="ORF">ACFPB0_08240</name>
</gene>
<accession>A0ABV9NAE3</accession>
<dbReference type="EC" id="2.1.1.72" evidence="1"/>